<evidence type="ECO:0000313" key="1">
    <source>
        <dbReference type="EMBL" id="OGH83149.1"/>
    </source>
</evidence>
<dbReference type="AlphaFoldDB" id="A0A1F6NH07"/>
<reference evidence="1 2" key="1">
    <citation type="journal article" date="2016" name="Nat. Commun.">
        <title>Thousands of microbial genomes shed light on interconnected biogeochemical processes in an aquifer system.</title>
        <authorList>
            <person name="Anantharaman K."/>
            <person name="Brown C.T."/>
            <person name="Hug L.A."/>
            <person name="Sharon I."/>
            <person name="Castelle C.J."/>
            <person name="Probst A.J."/>
            <person name="Thomas B.C."/>
            <person name="Singh A."/>
            <person name="Wilkins M.J."/>
            <person name="Karaoz U."/>
            <person name="Brodie E.L."/>
            <person name="Williams K.H."/>
            <person name="Hubbard S.S."/>
            <person name="Banfield J.F."/>
        </authorList>
    </citation>
    <scope>NUCLEOTIDE SEQUENCE [LARGE SCALE GENOMIC DNA]</scope>
</reference>
<dbReference type="STRING" id="1798697.A2373_04590"/>
<dbReference type="Proteomes" id="UP000176300">
    <property type="component" value="Unassembled WGS sequence"/>
</dbReference>
<organism evidence="1 2">
    <name type="scientific">Candidatus Magasanikbacteria bacterium RIFOXYB1_FULL_40_15</name>
    <dbReference type="NCBI Taxonomy" id="1798697"/>
    <lineage>
        <taxon>Bacteria</taxon>
        <taxon>Candidatus Magasanikiibacteriota</taxon>
    </lineage>
</organism>
<comment type="caution">
    <text evidence="1">The sequence shown here is derived from an EMBL/GenBank/DDBJ whole genome shotgun (WGS) entry which is preliminary data.</text>
</comment>
<name>A0A1F6NH07_9BACT</name>
<proteinExistence type="predicted"/>
<accession>A0A1F6NH07</accession>
<evidence type="ECO:0000313" key="2">
    <source>
        <dbReference type="Proteomes" id="UP000176300"/>
    </source>
</evidence>
<dbReference type="EMBL" id="MFQS01000019">
    <property type="protein sequence ID" value="OGH83149.1"/>
    <property type="molecule type" value="Genomic_DNA"/>
</dbReference>
<gene>
    <name evidence="1" type="ORF">A2373_04590</name>
</gene>
<protein>
    <submittedName>
        <fullName evidence="1">Uncharacterized protein</fullName>
    </submittedName>
</protein>
<sequence>MRTRIKKAIQEALNGSHWIEITFKVEPMPTTMGVRHIIDMYLTNDINIHINGLRDLFDIVRSGKLSLDTPGRVIDIGLGPDFNETWFIERMCDYLEDIKKAI</sequence>